<evidence type="ECO:0000313" key="6">
    <source>
        <dbReference type="Proteomes" id="UP001305779"/>
    </source>
</evidence>
<sequence length="1495" mass="157970">MATCRGLLASLLAVTALARQEQAPASVVTPELHRRAPFPVPLKVCCVGDSITSGIGSTGDNEGDAWRRYLYDLITQGGYRINQIINLLEQDGTIAAEQPNLVIIHAGTNDNSVQFIYQDEPQPNTQNCVDYTCIGNAHASETWADAPNRLGNLIDYVLCNNPNAVVLVSILIQSYINATQGNLFNAAVPEVVASRYEKGFKVRLVDQSSIYPSDDNNLHPTNPGYQDMANRFYAAMLDVPSSWWTASNAKGKRADSGPVETCDRNSISFTAALGGANVAAGWHVPGDPGAGASTPATSGEASSRQWVPQWGNDGDIAIGTGYPGSGVRLADLDGLADYIWVNTSDASFRAWLNGGRDAWFAIDNANEILWGTGAPDYVEFVDLTGDKRAEYVVVQNGAFRVFVNGGKDGNSWSFKESVLAGQQLTNAFGSGGLGLHYFGDLNGDKLADLAILRSSGVVDFYIQQGTIGTDSFSWSPCLNHAELTGSMDLVDIDGDGRADYVSMADDGSLSGWLNTPGGSCDITWAPINGRGPDSLAFSKGVPASQVRLADLTGDGKADYVTVTDDTGELNLYPNNGYFSTQDSDAGTGGIGGYGAAVRLADINADGKDDYLSVDQVTGVLAYLNEGQQGNSWSFAEQNNGAVIALGYSGASRSEIQFVDLDANGYADFVMINASTGALHTYLNFGPTDKGYNFEIIPGEIAIGVGGIGAGVRLADMTGSGRADYIYLDDAGAARIWVNNGNGSDFADLSAWVVLNNGYDAAIGVGAQRQDVHFFDVDGDGLADYIWVHPDDGSVSVWYNDGPLNSALGWISGGTIQPAMGIPGQNIRFARIGDSGRADIVALAEDGSFKAWLSTCSKVVGSSGKARQGGGSGQCNPTPPLPAQSGPEAPYNAAADAGCITAPSLARARDAQAARASTATLLQERTLVSAPPVASHAKVPTVLWPVAPRNVAGLSAQHAWAVRAQAVRGIRGANCPGSTAPTSKQSPTTATAPLTVYQSGGAFNDHPATAAPATGCAIVYQQATTITEAYPQTTDYDTIPAGPYCTCAGDETAGAQPSTNNQGTVYLYCATGITTFATSGAQATVTPTGNPGSPDNPAWAYVPCDYGSLGSRYNNRTEQWDDAGASAAWKAVTLSWNLLAVDGDASDKYFSDYASDFFHAPIVNCGDLGGAGCDDFISCGQYGQNADVNSPAGYIIINSFVAIHAILNTFYANVQSAQSYLGGAQLGDFADHVQGNADNCHGQISDAFSYDELSLETQNLLYEQNSLALYASFVTERWENSTRLIAAQIFNSTDKLAGLVNNGAFFAPADEVDNFNQTQALVAALYANLLPIAWQGGPYLGQPFILNIFAPFKNVYTADNEKNIKFHLDSGNLASETCFINPSDGVAYCPPSLLNGTAGLFGGLDIQDVTSNAVNNYLSANYSNDFTQQIPLTSLQDVFALDNMDIVNFPGLVQLPICGYGDILYNLVFETFNEDNGTAWPCADGQGYYPYYPEFH</sequence>
<feature type="signal peptide" evidence="3">
    <location>
        <begin position="1"/>
        <end position="18"/>
    </location>
</feature>
<keyword evidence="6" id="KW-1185">Reference proteome</keyword>
<dbReference type="InterPro" id="IPR036514">
    <property type="entry name" value="SGNH_hydro_sf"/>
</dbReference>
<evidence type="ECO:0000256" key="3">
    <source>
        <dbReference type="SAM" id="SignalP"/>
    </source>
</evidence>
<dbReference type="SUPFAM" id="SSF69318">
    <property type="entry name" value="Integrin alpha N-terminal domain"/>
    <property type="match status" value="2"/>
</dbReference>
<comment type="caution">
    <text evidence="5">The sequence shown here is derived from an EMBL/GenBank/DDBJ whole genome shotgun (WGS) entry which is preliminary data.</text>
</comment>
<dbReference type="Pfam" id="PF13517">
    <property type="entry name" value="FG-GAP_3"/>
    <property type="match status" value="2"/>
</dbReference>
<organism evidence="5 6">
    <name type="scientific">Zasmidium cellare</name>
    <name type="common">Wine cellar mold</name>
    <name type="synonym">Racodium cellare</name>
    <dbReference type="NCBI Taxonomy" id="395010"/>
    <lineage>
        <taxon>Eukaryota</taxon>
        <taxon>Fungi</taxon>
        <taxon>Dikarya</taxon>
        <taxon>Ascomycota</taxon>
        <taxon>Pezizomycotina</taxon>
        <taxon>Dothideomycetes</taxon>
        <taxon>Dothideomycetidae</taxon>
        <taxon>Mycosphaerellales</taxon>
        <taxon>Mycosphaerellaceae</taxon>
        <taxon>Zasmidium</taxon>
    </lineage>
</organism>
<feature type="chain" id="PRO_5046578006" description="SGNH hydrolase-type esterase domain-containing protein" evidence="3">
    <location>
        <begin position="19"/>
        <end position="1495"/>
    </location>
</feature>
<keyword evidence="1 3" id="KW-0732">Signal</keyword>
<protein>
    <recommendedName>
        <fullName evidence="4">SGNH hydrolase-type esterase domain-containing protein</fullName>
    </recommendedName>
</protein>
<dbReference type="EMBL" id="JAXOVC010000012">
    <property type="protein sequence ID" value="KAK4495500.1"/>
    <property type="molecule type" value="Genomic_DNA"/>
</dbReference>
<dbReference type="Proteomes" id="UP001305779">
    <property type="component" value="Unassembled WGS sequence"/>
</dbReference>
<dbReference type="Gene3D" id="3.40.50.1110">
    <property type="entry name" value="SGNH hydrolase"/>
    <property type="match status" value="2"/>
</dbReference>
<evidence type="ECO:0000259" key="4">
    <source>
        <dbReference type="Pfam" id="PF13472"/>
    </source>
</evidence>
<evidence type="ECO:0000256" key="1">
    <source>
        <dbReference type="ARBA" id="ARBA00022729"/>
    </source>
</evidence>
<dbReference type="Pfam" id="PF13472">
    <property type="entry name" value="Lipase_GDSL_2"/>
    <property type="match status" value="1"/>
</dbReference>
<accession>A0ABR0E267</accession>
<dbReference type="InterPro" id="IPR028994">
    <property type="entry name" value="Integrin_alpha_N"/>
</dbReference>
<dbReference type="PANTHER" id="PTHR45460">
    <property type="entry name" value="SIMILAR TO CYSTEINE PROTEINASE"/>
    <property type="match status" value="1"/>
</dbReference>
<proteinExistence type="predicted"/>
<dbReference type="InterPro" id="IPR013517">
    <property type="entry name" value="FG-GAP"/>
</dbReference>
<feature type="domain" description="SGNH hydrolase-type esterase" evidence="4">
    <location>
        <begin position="46"/>
        <end position="226"/>
    </location>
</feature>
<dbReference type="PANTHER" id="PTHR45460:SF2">
    <property type="entry name" value="ALPHA 1,3 GLUCANASE, GH71 FAMILY (EUROFUNG)"/>
    <property type="match status" value="1"/>
</dbReference>
<evidence type="ECO:0000256" key="2">
    <source>
        <dbReference type="SAM" id="MobiDB-lite"/>
    </source>
</evidence>
<feature type="region of interest" description="Disordered" evidence="2">
    <location>
        <begin position="862"/>
        <end position="888"/>
    </location>
</feature>
<dbReference type="InterPro" id="IPR013830">
    <property type="entry name" value="SGNH_hydro"/>
</dbReference>
<gene>
    <name evidence="5" type="ORF">PRZ48_013832</name>
</gene>
<name>A0ABR0E267_ZASCE</name>
<feature type="compositionally biased region" description="Polar residues" evidence="2">
    <location>
        <begin position="294"/>
        <end position="304"/>
    </location>
</feature>
<reference evidence="5 6" key="1">
    <citation type="journal article" date="2023" name="G3 (Bethesda)">
        <title>A chromosome-level genome assembly of Zasmidium syzygii isolated from banana leaves.</title>
        <authorList>
            <person name="van Westerhoven A.C."/>
            <person name="Mehrabi R."/>
            <person name="Talebi R."/>
            <person name="Steentjes M.B.F."/>
            <person name="Corcolon B."/>
            <person name="Chong P.A."/>
            <person name="Kema G.H.J."/>
            <person name="Seidl M.F."/>
        </authorList>
    </citation>
    <scope>NUCLEOTIDE SEQUENCE [LARGE SCALE GENOMIC DNA]</scope>
    <source>
        <strain evidence="5 6">P124</strain>
    </source>
</reference>
<evidence type="ECO:0000313" key="5">
    <source>
        <dbReference type="EMBL" id="KAK4495500.1"/>
    </source>
</evidence>
<feature type="region of interest" description="Disordered" evidence="2">
    <location>
        <begin position="285"/>
        <end position="304"/>
    </location>
</feature>
<dbReference type="SUPFAM" id="SSF52266">
    <property type="entry name" value="SGNH hydrolase"/>
    <property type="match status" value="1"/>
</dbReference>